<dbReference type="Pfam" id="PF05994">
    <property type="entry name" value="FragX_IP"/>
    <property type="match status" value="1"/>
</dbReference>
<evidence type="ECO:0000313" key="4">
    <source>
        <dbReference type="Proteomes" id="UP000076420"/>
    </source>
</evidence>
<organism evidence="3 4">
    <name type="scientific">Biomphalaria glabrata</name>
    <name type="common">Bloodfluke planorb</name>
    <name type="synonym">Freshwater snail</name>
    <dbReference type="NCBI Taxonomy" id="6526"/>
    <lineage>
        <taxon>Eukaryota</taxon>
        <taxon>Metazoa</taxon>
        <taxon>Spiralia</taxon>
        <taxon>Lophotrochozoa</taxon>
        <taxon>Mollusca</taxon>
        <taxon>Gastropoda</taxon>
        <taxon>Heterobranchia</taxon>
        <taxon>Euthyneura</taxon>
        <taxon>Panpulmonata</taxon>
        <taxon>Hygrophila</taxon>
        <taxon>Lymnaeoidea</taxon>
        <taxon>Planorbidae</taxon>
        <taxon>Biomphalaria</taxon>
    </lineage>
</organism>
<dbReference type="RefSeq" id="XP_013092820.2">
    <property type="nucleotide sequence ID" value="XM_013237366.2"/>
</dbReference>
<dbReference type="GO" id="GO:0030833">
    <property type="term" value="P:regulation of actin filament polymerization"/>
    <property type="evidence" value="ECO:0007669"/>
    <property type="project" value="InterPro"/>
</dbReference>
<keyword evidence="1" id="KW-0963">Cytoplasm</keyword>
<dbReference type="GO" id="GO:0005737">
    <property type="term" value="C:cytoplasm"/>
    <property type="evidence" value="ECO:0007669"/>
    <property type="project" value="UniProtKB-UniRule"/>
</dbReference>
<gene>
    <name evidence="3" type="primary">106076521</name>
</gene>
<reference evidence="3" key="3">
    <citation type="submission" date="2020-05" db="UniProtKB">
        <authorList>
            <consortium name="EnsemblMetazoa"/>
        </authorList>
    </citation>
    <scope>IDENTIFICATION</scope>
    <source>
        <strain evidence="3">BB02</strain>
    </source>
</reference>
<dbReference type="PIRSF" id="PIRSF008153">
    <property type="entry name" value="FMR1_interacting"/>
    <property type="match status" value="1"/>
</dbReference>
<name>A0A2C9JC64_BIOGL</name>
<dbReference type="Proteomes" id="UP000076420">
    <property type="component" value="Unassembled WGS sequence"/>
</dbReference>
<dbReference type="EnsemblMetazoa" id="BGLB000492-RC">
    <property type="protein sequence ID" value="BGLB000492-PC"/>
    <property type="gene ID" value="BGLB000492"/>
</dbReference>
<comment type="similarity">
    <text evidence="1">Belongs to the CYFIP family.</text>
</comment>
<reference evidence="2" key="2">
    <citation type="submission" date="2013-03" db="EMBL/GenBank/DDBJ databases">
        <title>Sequence assembly of the Biomphalaria glabrata genome version 4.3.</title>
        <authorList>
            <person name="Warren W."/>
            <person name="Wilson R.K."/>
            <person name="Hillier L.W."/>
            <person name="Minx P."/>
        </authorList>
    </citation>
    <scope>NUCLEOTIDE SEQUENCE</scope>
    <source>
        <strain evidence="2">BB02</strain>
    </source>
</reference>
<reference evidence="2" key="1">
    <citation type="journal article" date="2004" name="J. Parasitol.">
        <title>The mitochondrial genome of Biomphalaria glabrata (Gastropoda: Basommatophora), intermediate host of Schistosoma mansoni.</title>
        <authorList>
            <person name="DeJong R.J."/>
            <person name="Emery A.M."/>
            <person name="Adema C.M."/>
        </authorList>
    </citation>
    <scope>NUCLEOTIDE SEQUENCE</scope>
    <source>
        <strain evidence="2">BB02</strain>
    </source>
</reference>
<dbReference type="VEuPathDB" id="VectorBase:BGLAX_046071"/>
<dbReference type="STRING" id="6526.A0A2C9JC64"/>
<dbReference type="EnsemblMetazoa" id="BGLB000492-RD">
    <property type="protein sequence ID" value="BGLB000492-PD"/>
    <property type="gene ID" value="BGLB000492"/>
</dbReference>
<dbReference type="EnsemblMetazoa" id="BGLB000492-RE">
    <property type="protein sequence ID" value="BGLB000492-PE"/>
    <property type="gene ID" value="BGLB000492"/>
</dbReference>
<dbReference type="EnsemblMetazoa" id="BGLB000492-RF">
    <property type="protein sequence ID" value="BGLB000492-PF"/>
    <property type="gene ID" value="BGLB000492"/>
</dbReference>
<dbReference type="GO" id="GO:0031267">
    <property type="term" value="F:small GTPase binding"/>
    <property type="evidence" value="ECO:0007669"/>
    <property type="project" value="InterPro"/>
</dbReference>
<dbReference type="PRINTS" id="PR01698">
    <property type="entry name" value="CYTOFMRPINTP"/>
</dbReference>
<proteinExistence type="inferred from homology"/>
<dbReference type="InterPro" id="IPR008081">
    <property type="entry name" value="Cytoplasmic_FMR1-int"/>
</dbReference>
<dbReference type="KEGG" id="bgt:106076521"/>
<evidence type="ECO:0000313" key="3">
    <source>
        <dbReference type="EnsemblMetazoa" id="BGLB000492-PF"/>
    </source>
</evidence>
<dbReference type="AlphaFoldDB" id="A0A2C9JC64"/>
<accession>A0A2C9JC64</accession>
<dbReference type="RefSeq" id="XP_013092807.2">
    <property type="nucleotide sequence ID" value="XM_013237353.2"/>
</dbReference>
<dbReference type="PANTHER" id="PTHR12195">
    <property type="entry name" value="CYTOPLASMIC FMR1-INTERACTING PROTEIN-RELATED"/>
    <property type="match status" value="1"/>
</dbReference>
<protein>
    <recommendedName>
        <fullName evidence="1">Cytoplasmic FMR1-interacting protein</fullName>
    </recommendedName>
</protein>
<evidence type="ECO:0000313" key="2">
    <source>
        <dbReference type="EnsemblMetazoa" id="BGLB000492-PE"/>
    </source>
</evidence>
<dbReference type="VEuPathDB" id="VectorBase:BGLB000492"/>
<evidence type="ECO:0000256" key="1">
    <source>
        <dbReference type="PIRNR" id="PIRNR008153"/>
    </source>
</evidence>
<sequence length="1254" mass="144868">MTNEASPVVSLQTALENVDNLHSTSPHDQQPCIEALSLSLHFRAIFDTNFEDKNAFVTSVAKYKEQASGQAELNLLLEEGEIYAVMLYTWRCCSRTIPQVKSNSQENREEIYRQTVEVLQPLIDKLFQFMAFQTKAIDLFCEEIKKLCLVAKNGFISEAYLLTLGKLLNMFAVLNELTNMKSSVNNDFSVYKRAAQFLSPTSDQREFQMASMNLATQNKIRDTLKSKLATIQGFEEILAEVVNICVMMYERDMYLEPNEKHMLVKVMAFGLFMMDSPASGPNIYRMHEKKKINLSKIDKILKQLEMVPLYGDMMIAPYAFIKNGPNFDASKWPSCESSHPSPQSNILGSLEQIRQTHMQYVSQLARITNQAATLSPGSVKSDVENKELADLALKGLTLMSKWTQQVMELVSWKLMNPTKPENNKECPKEAEEYERATRYNYTTEEKFAIVEIIAMIKGLQLLMARMETLFTTAIRGHIYSELQMFVQIFLREPLRKAVSKKKDILKFIIMSIRETCSDWYDDTEPRNDPALAGKKDPPDGFQIKVKRRNVGPSSTQLYMVRTMLESLIDERSGAKKNLRKDHVAPIEEFHRKSFFWNYLLNYNTSLFNCGDLSQLWYREFFLEMTMGRRIQFPIEMSMPWLLTDHILETQEASMMEYIFYPLDLYNDSAQYALMRFKKRFLYDEVEAELNLCFDQLVYKLSNQIFAYFKHLAGCLMLDKKFRTECNSHGIKINFPVPNRYQTLLKQRHIQLLGRSIDLNSLISSRVNELMLKSLETAITRFEEVEDLTAILELEGLIEVNRHTYKLLSEYLVLNDFDAMFKEANNNVTAPHGRITLRVFWLLNIDFLPNYCYNSSTNRFVKSILKRLSGDRKDKPPNFPAQFVWGSKDLNRSFSTIYSLYSGFIGTPHFRSISKLLNYQGIAIVVEELLKTIGVSLSETMLNDVEILIDALPPVCKLPWFSYGSPGVFGFYKLNLESFMQIPNLKTDVFESFTIIGNTVIFCLLLEQAMNHEEIRDLNQAAPFLNIFPRPYVPKEPKDGGMTLEEAVEQQKLKYAPFHAAAIIEKQGTKEQKLLIREAEEITSKRFCTMGSMFDNVLQRIQTFLTNKVWHGGPPSNGVMNVDACNEFHRLWSAIQWVYCIPGRENEFTVEEMFGEGLNWAGCVLITLLGQQRRFEALDFSYHLLKVNRHDMKDDPVTNLKKMVDRIRKFQILNNQIFAVLNLHLTPDGNSRVLLPLDQVQRFQPPVPPRMQSKA</sequence>
<dbReference type="OrthoDB" id="10265867at2759"/>